<name>A0A5S9F1H5_UABAM</name>
<keyword evidence="3" id="KW-1185">Reference proteome</keyword>
<gene>
    <name evidence="2" type="ORF">UABAM_00761</name>
</gene>
<dbReference type="Proteomes" id="UP000326354">
    <property type="component" value="Chromosome"/>
</dbReference>
<dbReference type="KEGG" id="uam:UABAM_00761"/>
<feature type="region of interest" description="Disordered" evidence="1">
    <location>
        <begin position="18"/>
        <end position="37"/>
    </location>
</feature>
<dbReference type="AlphaFoldDB" id="A0A5S9F1H5"/>
<sequence length="37" mass="4314">MMYQDLLADAIREAVIAMRGDNKPQDQQPLHTKKEEE</sequence>
<proteinExistence type="predicted"/>
<evidence type="ECO:0000256" key="1">
    <source>
        <dbReference type="SAM" id="MobiDB-lite"/>
    </source>
</evidence>
<reference evidence="2 3" key="1">
    <citation type="submission" date="2019-08" db="EMBL/GenBank/DDBJ databases">
        <title>Complete genome sequence of Candidatus Uab amorphum.</title>
        <authorList>
            <person name="Shiratori T."/>
            <person name="Suzuki S."/>
            <person name="Kakizawa Y."/>
            <person name="Ishida K."/>
        </authorList>
    </citation>
    <scope>NUCLEOTIDE SEQUENCE [LARGE SCALE GENOMIC DNA]</scope>
    <source>
        <strain evidence="2 3">SRT547</strain>
    </source>
</reference>
<organism evidence="2 3">
    <name type="scientific">Uabimicrobium amorphum</name>
    <dbReference type="NCBI Taxonomy" id="2596890"/>
    <lineage>
        <taxon>Bacteria</taxon>
        <taxon>Pseudomonadati</taxon>
        <taxon>Planctomycetota</taxon>
        <taxon>Candidatus Uabimicrobiia</taxon>
        <taxon>Candidatus Uabimicrobiales</taxon>
        <taxon>Candidatus Uabimicrobiaceae</taxon>
        <taxon>Candidatus Uabimicrobium</taxon>
    </lineage>
</organism>
<protein>
    <submittedName>
        <fullName evidence="2">Uncharacterized protein</fullName>
    </submittedName>
</protein>
<accession>A0A5S9F1H5</accession>
<dbReference type="EMBL" id="AP019860">
    <property type="protein sequence ID" value="BBM82418.1"/>
    <property type="molecule type" value="Genomic_DNA"/>
</dbReference>
<evidence type="ECO:0000313" key="2">
    <source>
        <dbReference type="EMBL" id="BBM82418.1"/>
    </source>
</evidence>
<evidence type="ECO:0000313" key="3">
    <source>
        <dbReference type="Proteomes" id="UP000326354"/>
    </source>
</evidence>